<dbReference type="PANTHER" id="PTHR37283:SF1">
    <property type="entry name" value="PH DOMAIN-CONTAINING PROTEIN YHR131C"/>
    <property type="match status" value="1"/>
</dbReference>
<protein>
    <recommendedName>
        <fullName evidence="4">PH domain-containing protein</fullName>
    </recommendedName>
</protein>
<keyword evidence="3" id="KW-1185">Reference proteome</keyword>
<dbReference type="AlphaFoldDB" id="A0A9P5YFQ3"/>
<accession>A0A9P5YFQ3</accession>
<feature type="compositionally biased region" description="Basic and acidic residues" evidence="1">
    <location>
        <begin position="32"/>
        <end position="50"/>
    </location>
</feature>
<feature type="compositionally biased region" description="Basic and acidic residues" evidence="1">
    <location>
        <begin position="500"/>
        <end position="515"/>
    </location>
</feature>
<feature type="compositionally biased region" description="Basic and acidic residues" evidence="1">
    <location>
        <begin position="467"/>
        <end position="480"/>
    </location>
</feature>
<feature type="compositionally biased region" description="Basic and acidic residues" evidence="1">
    <location>
        <begin position="796"/>
        <end position="806"/>
    </location>
</feature>
<feature type="compositionally biased region" description="Pro residues" evidence="1">
    <location>
        <begin position="545"/>
        <end position="555"/>
    </location>
</feature>
<feature type="compositionally biased region" description="Basic residues" evidence="1">
    <location>
        <begin position="223"/>
        <end position="234"/>
    </location>
</feature>
<feature type="compositionally biased region" description="Polar residues" evidence="1">
    <location>
        <begin position="150"/>
        <end position="183"/>
    </location>
</feature>
<gene>
    <name evidence="2" type="ORF">BDZ94DRAFT_901031</name>
</gene>
<dbReference type="InterPro" id="IPR011993">
    <property type="entry name" value="PH-like_dom_sf"/>
</dbReference>
<feature type="region of interest" description="Disordered" evidence="1">
    <location>
        <begin position="791"/>
        <end position="827"/>
    </location>
</feature>
<feature type="region of interest" description="Disordered" evidence="1">
    <location>
        <begin position="839"/>
        <end position="944"/>
    </location>
</feature>
<feature type="region of interest" description="Disordered" evidence="1">
    <location>
        <begin position="140"/>
        <end position="259"/>
    </location>
</feature>
<feature type="compositionally biased region" description="Low complexity" evidence="1">
    <location>
        <begin position="905"/>
        <end position="929"/>
    </location>
</feature>
<evidence type="ECO:0008006" key="4">
    <source>
        <dbReference type="Google" id="ProtNLM"/>
    </source>
</evidence>
<feature type="region of interest" description="Disordered" evidence="1">
    <location>
        <begin position="338"/>
        <end position="445"/>
    </location>
</feature>
<organism evidence="2 3">
    <name type="scientific">Collybia nuda</name>
    <dbReference type="NCBI Taxonomy" id="64659"/>
    <lineage>
        <taxon>Eukaryota</taxon>
        <taxon>Fungi</taxon>
        <taxon>Dikarya</taxon>
        <taxon>Basidiomycota</taxon>
        <taxon>Agaricomycotina</taxon>
        <taxon>Agaricomycetes</taxon>
        <taxon>Agaricomycetidae</taxon>
        <taxon>Agaricales</taxon>
        <taxon>Tricholomatineae</taxon>
        <taxon>Clitocybaceae</taxon>
        <taxon>Collybia</taxon>
    </lineage>
</organism>
<feature type="compositionally biased region" description="Low complexity" evidence="1">
    <location>
        <begin position="242"/>
        <end position="255"/>
    </location>
</feature>
<evidence type="ECO:0000256" key="1">
    <source>
        <dbReference type="SAM" id="MobiDB-lite"/>
    </source>
</evidence>
<feature type="compositionally biased region" description="Acidic residues" evidence="1">
    <location>
        <begin position="367"/>
        <end position="392"/>
    </location>
</feature>
<dbReference type="Gene3D" id="2.30.29.30">
    <property type="entry name" value="Pleckstrin-homology domain (PH domain)/Phosphotyrosine-binding domain (PTB)"/>
    <property type="match status" value="2"/>
</dbReference>
<dbReference type="SUPFAM" id="SSF50729">
    <property type="entry name" value="PH domain-like"/>
    <property type="match status" value="1"/>
</dbReference>
<comment type="caution">
    <text evidence="2">The sequence shown here is derived from an EMBL/GenBank/DDBJ whole genome shotgun (WGS) entry which is preliminary data.</text>
</comment>
<dbReference type="Proteomes" id="UP000807353">
    <property type="component" value="Unassembled WGS sequence"/>
</dbReference>
<feature type="compositionally biased region" description="Polar residues" evidence="1">
    <location>
        <begin position="813"/>
        <end position="827"/>
    </location>
</feature>
<feature type="compositionally biased region" description="Low complexity" evidence="1">
    <location>
        <begin position="184"/>
        <end position="195"/>
    </location>
</feature>
<proteinExistence type="predicted"/>
<feature type="compositionally biased region" description="Low complexity" evidence="1">
    <location>
        <begin position="858"/>
        <end position="883"/>
    </location>
</feature>
<evidence type="ECO:0000313" key="2">
    <source>
        <dbReference type="EMBL" id="KAF9467741.1"/>
    </source>
</evidence>
<feature type="region of interest" description="Disordered" evidence="1">
    <location>
        <begin position="1"/>
        <end position="128"/>
    </location>
</feature>
<dbReference type="EMBL" id="MU150235">
    <property type="protein sequence ID" value="KAF9467741.1"/>
    <property type="molecule type" value="Genomic_DNA"/>
</dbReference>
<dbReference type="OrthoDB" id="5865767at2759"/>
<feature type="region of interest" description="Disordered" evidence="1">
    <location>
        <begin position="462"/>
        <end position="555"/>
    </location>
</feature>
<sequence>MAERPRSQSVAQTRPPVGSQSRASRLLQKVSNFKDRIRLTSRKTKDDRDGSNPYPSQTHLFGGVKPYMSHPLLGLSGMTVEPFNPADQDGDDSSASHSPARSDFRRPSPIPLSGLPQTNPPATISEGFVHESQIGVAITTRENSIDGLPQTLNTIPRPSTSDQPSNATIPSHTTITAQTTAGVISSNSNENISPIDMPRSSSDPKEKVKPGTNSPSASLGRTLIRKLSRPRLKTKSSSNHLTPSPASSSPTPSTPGVIPRPAVITYSTSLPAVQNAPITPPPDLTRRGTAPRLVLPPANHRFSLTLTDGSSARLSPSVIFRPPPLPIMRLPPLPTINIQPADLPAGGNSRGRVGLRNMPELPRQGNDPEEDGDEDDIQEDGDEDEDLEDGDEGSGARNMGSSLSNYDDESFGRPSTSMSGSIDGGGLLPPSLSSRTKSHSRSSSYTENVLLSDIDISRIDLSFLDHPPPDIKGKGKARSDGEEEDDHGADTSRTPTSGSPHRDYFNHRTRSIDRHTRAHARKDSVSPARTPRASDSLRTMLPAPSHSPSPLDAPPRPGMYKRASRSMIDIHAIAKKEELEKMIRDDEEAVKVERRRSLVVRDGQRASLIIDKMELSTVPDEEEAVEGVSPENKLQNRFSKAPAYDSIPHPLRRRRSMPMYTEATTPPPYPSFAPFAHPMSASVKIQPRDDEGREHLPSYSNDIYVKTIIPRKMEFTAPGVQAKDRKWRRVMCVLEGTVLKIYRCPAGTTGVSAIGEWWEKKVGVGDVSQPAAGTSTIATSNSGASLVAEGVPKAGEQGRDVTELRVDPPTPVPTGSTFSTQQPSATRSRLNIAVQLLKPSRPHGRSQSDAPIPPPKSQSPRPSLSVPGPPHGSVSSSSSSRPSTATGRYPSTTPSSTSGNSMALSVPSSASSQQFSSESSPSSSPSRSQFRPGKGDLPDPDPTDLIKAYTMQNAESGLGNDYIKRKNVIRVRVEGEQFLLQAKDVAGVVEWIEALQASANIALDLDERLMPKGPLFPRRRRRRGVRRPVTDTTGPTRLSIDHVATVTNTPANTLASYE</sequence>
<evidence type="ECO:0000313" key="3">
    <source>
        <dbReference type="Proteomes" id="UP000807353"/>
    </source>
</evidence>
<reference evidence="2" key="1">
    <citation type="submission" date="2020-11" db="EMBL/GenBank/DDBJ databases">
        <authorList>
            <consortium name="DOE Joint Genome Institute"/>
            <person name="Ahrendt S."/>
            <person name="Riley R."/>
            <person name="Andreopoulos W."/>
            <person name="Labutti K."/>
            <person name="Pangilinan J."/>
            <person name="Ruiz-Duenas F.J."/>
            <person name="Barrasa J.M."/>
            <person name="Sanchez-Garcia M."/>
            <person name="Camarero S."/>
            <person name="Miyauchi S."/>
            <person name="Serrano A."/>
            <person name="Linde D."/>
            <person name="Babiker R."/>
            <person name="Drula E."/>
            <person name="Ayuso-Fernandez I."/>
            <person name="Pacheco R."/>
            <person name="Padilla G."/>
            <person name="Ferreira P."/>
            <person name="Barriuso J."/>
            <person name="Kellner H."/>
            <person name="Castanera R."/>
            <person name="Alfaro M."/>
            <person name="Ramirez L."/>
            <person name="Pisabarro A.G."/>
            <person name="Kuo A."/>
            <person name="Tritt A."/>
            <person name="Lipzen A."/>
            <person name="He G."/>
            <person name="Yan M."/>
            <person name="Ng V."/>
            <person name="Cullen D."/>
            <person name="Martin F."/>
            <person name="Rosso M.-N."/>
            <person name="Henrissat B."/>
            <person name="Hibbett D."/>
            <person name="Martinez A.T."/>
            <person name="Grigoriev I.V."/>
        </authorList>
    </citation>
    <scope>NUCLEOTIDE SEQUENCE</scope>
    <source>
        <strain evidence="2">CBS 247.69</strain>
    </source>
</reference>
<feature type="compositionally biased region" description="Polar residues" evidence="1">
    <location>
        <begin position="7"/>
        <end position="23"/>
    </location>
</feature>
<dbReference type="PANTHER" id="PTHR37283">
    <property type="entry name" value="PH DOMAIN-CONTAINING PROTEIN YHR131C"/>
    <property type="match status" value="1"/>
</dbReference>
<name>A0A9P5YFQ3_9AGAR</name>